<evidence type="ECO:0000313" key="3">
    <source>
        <dbReference type="Proteomes" id="UP000635477"/>
    </source>
</evidence>
<feature type="compositionally biased region" description="Polar residues" evidence="1">
    <location>
        <begin position="137"/>
        <end position="150"/>
    </location>
</feature>
<feature type="region of interest" description="Disordered" evidence="1">
    <location>
        <begin position="351"/>
        <end position="386"/>
    </location>
</feature>
<proteinExistence type="predicted"/>
<accession>A0A8H4X8P8</accession>
<reference evidence="2" key="1">
    <citation type="journal article" date="2020" name="BMC Genomics">
        <title>Correction to: Identification and distribution of gene clusters required for synthesis of sphingolipid metabolism inhibitors in diverse species of the filamentous fungus Fusarium.</title>
        <authorList>
            <person name="Kim H.S."/>
            <person name="Lohmar J.M."/>
            <person name="Busman M."/>
            <person name="Brown D.W."/>
            <person name="Naumann T.A."/>
            <person name="Divon H.H."/>
            <person name="Lysoe E."/>
            <person name="Uhlig S."/>
            <person name="Proctor R.H."/>
        </authorList>
    </citation>
    <scope>NUCLEOTIDE SEQUENCE</scope>
    <source>
        <strain evidence="2">NRRL 22465</strain>
    </source>
</reference>
<protein>
    <submittedName>
        <fullName evidence="2">Uncharacterized protein</fullName>
    </submittedName>
</protein>
<feature type="non-terminal residue" evidence="2">
    <location>
        <position position="1"/>
    </location>
</feature>
<dbReference type="AlphaFoldDB" id="A0A8H4X8P8"/>
<organism evidence="2 3">
    <name type="scientific">Fusarium zealandicum</name>
    <dbReference type="NCBI Taxonomy" id="1053134"/>
    <lineage>
        <taxon>Eukaryota</taxon>
        <taxon>Fungi</taxon>
        <taxon>Dikarya</taxon>
        <taxon>Ascomycota</taxon>
        <taxon>Pezizomycotina</taxon>
        <taxon>Sordariomycetes</taxon>
        <taxon>Hypocreomycetidae</taxon>
        <taxon>Hypocreales</taxon>
        <taxon>Nectriaceae</taxon>
        <taxon>Fusarium</taxon>
        <taxon>Fusarium staphyleae species complex</taxon>
    </lineage>
</organism>
<name>A0A8H4X8P8_9HYPO</name>
<gene>
    <name evidence="2" type="ORF">FZEAL_10798</name>
</gene>
<feature type="non-terminal residue" evidence="2">
    <location>
        <position position="473"/>
    </location>
</feature>
<feature type="region of interest" description="Disordered" evidence="1">
    <location>
        <begin position="398"/>
        <end position="473"/>
    </location>
</feature>
<feature type="compositionally biased region" description="Basic and acidic residues" evidence="1">
    <location>
        <begin position="230"/>
        <end position="243"/>
    </location>
</feature>
<feature type="compositionally biased region" description="Polar residues" evidence="1">
    <location>
        <begin position="457"/>
        <end position="473"/>
    </location>
</feature>
<feature type="region of interest" description="Disordered" evidence="1">
    <location>
        <begin position="230"/>
        <end position="334"/>
    </location>
</feature>
<comment type="caution">
    <text evidence="2">The sequence shown here is derived from an EMBL/GenBank/DDBJ whole genome shotgun (WGS) entry which is preliminary data.</text>
</comment>
<feature type="compositionally biased region" description="Polar residues" evidence="1">
    <location>
        <begin position="409"/>
        <end position="419"/>
    </location>
</feature>
<feature type="compositionally biased region" description="Basic and acidic residues" evidence="1">
    <location>
        <begin position="287"/>
        <end position="302"/>
    </location>
</feature>
<dbReference type="Proteomes" id="UP000635477">
    <property type="component" value="Unassembled WGS sequence"/>
</dbReference>
<dbReference type="OrthoDB" id="3439539at2759"/>
<evidence type="ECO:0000256" key="1">
    <source>
        <dbReference type="SAM" id="MobiDB-lite"/>
    </source>
</evidence>
<feature type="compositionally biased region" description="Polar residues" evidence="1">
    <location>
        <begin position="303"/>
        <end position="316"/>
    </location>
</feature>
<evidence type="ECO:0000313" key="2">
    <source>
        <dbReference type="EMBL" id="KAF4965134.1"/>
    </source>
</evidence>
<reference evidence="2" key="2">
    <citation type="submission" date="2020-05" db="EMBL/GenBank/DDBJ databases">
        <authorList>
            <person name="Kim H.-S."/>
            <person name="Proctor R.H."/>
            <person name="Brown D.W."/>
        </authorList>
    </citation>
    <scope>NUCLEOTIDE SEQUENCE</scope>
    <source>
        <strain evidence="2">NRRL 22465</strain>
    </source>
</reference>
<feature type="region of interest" description="Disordered" evidence="1">
    <location>
        <begin position="117"/>
        <end position="154"/>
    </location>
</feature>
<dbReference type="EMBL" id="JABEYC010001438">
    <property type="protein sequence ID" value="KAF4965134.1"/>
    <property type="molecule type" value="Genomic_DNA"/>
</dbReference>
<keyword evidence="3" id="KW-1185">Reference proteome</keyword>
<sequence>HIQYHFPKEGDEFPDFVDVSTPVPALAPEERLESQQQVRRHTSTTGIPVRANKAEAGWQSQMSATAMPVSAVWEPESEAQEAVFQPENFMYLGPGTYTDVSPLADEEEEAARRVLAGGIEDRVEKSPGKGVSPLASERTTPSRGQAQTEPVSGESVMVPPTVQEERHDAVSMIDSREIPATPPDPVGIIAEMPTHDTAPANIEMHPAPIEMADNMVLAPIETALPPMAELPERSSPVEKKWEEPQLAPGSLRNYGGQSQPQPRRSTEEATGEFQTYTAVRAPQVPPKSREERQMTLPRRETHMTNTQPVQPHNIRQSHSPSSPLPPRVPPKHPLDQAAAINAGLVDQLQNRPQGNLTHLPSALAPGRNGSRVDSFPIGGPKQASLAPVQADLSHMPSVLKPARGRDPTQAAQFQAFNSGQGHGYVPPAHGQHPPSMTPAPTVQQQRLQQEPRMGIQRVNTVPDSLPSQTSAPM</sequence>
<feature type="compositionally biased region" description="Polar residues" evidence="1">
    <location>
        <begin position="438"/>
        <end position="448"/>
    </location>
</feature>